<dbReference type="EMBL" id="JAKNSF020000062">
    <property type="protein sequence ID" value="KAK7723211.1"/>
    <property type="molecule type" value="Genomic_DNA"/>
</dbReference>
<dbReference type="PROSITE" id="PS00122">
    <property type="entry name" value="CARBOXYLESTERASE_B_1"/>
    <property type="match status" value="1"/>
</dbReference>
<evidence type="ECO:0000259" key="4">
    <source>
        <dbReference type="Pfam" id="PF00135"/>
    </source>
</evidence>
<proteinExistence type="inferred from homology"/>
<accession>A0ABR1P0Z9</accession>
<dbReference type="InterPro" id="IPR029058">
    <property type="entry name" value="AB_hydrolase_fold"/>
</dbReference>
<keyword evidence="2 3" id="KW-0378">Hydrolase</keyword>
<feature type="signal peptide" evidence="3">
    <location>
        <begin position="1"/>
        <end position="21"/>
    </location>
</feature>
<evidence type="ECO:0000256" key="1">
    <source>
        <dbReference type="ARBA" id="ARBA00005964"/>
    </source>
</evidence>
<dbReference type="Gene3D" id="3.40.50.1820">
    <property type="entry name" value="alpha/beta hydrolase"/>
    <property type="match status" value="2"/>
</dbReference>
<feature type="domain" description="Carboxylesterase type B" evidence="4">
    <location>
        <begin position="167"/>
        <end position="338"/>
    </location>
</feature>
<feature type="domain" description="Carboxylesterase type B" evidence="4">
    <location>
        <begin position="348"/>
        <end position="630"/>
    </location>
</feature>
<comment type="similarity">
    <text evidence="1 3">Belongs to the type-B carboxylesterase/lipase family.</text>
</comment>
<evidence type="ECO:0000313" key="5">
    <source>
        <dbReference type="EMBL" id="KAK7723211.1"/>
    </source>
</evidence>
<dbReference type="PANTHER" id="PTHR43142:SF3">
    <property type="entry name" value="PUTATIVE (AFU_ORTHOLOGUE AFUA_3G09070)-RELATED"/>
    <property type="match status" value="1"/>
</dbReference>
<evidence type="ECO:0000256" key="2">
    <source>
        <dbReference type="ARBA" id="ARBA00022801"/>
    </source>
</evidence>
<feature type="chain" id="PRO_5044958377" description="Carboxylic ester hydrolase" evidence="3">
    <location>
        <begin position="22"/>
        <end position="644"/>
    </location>
</feature>
<comment type="caution">
    <text evidence="5">The sequence shown here is derived from an EMBL/GenBank/DDBJ whole genome shotgun (WGS) entry which is preliminary data.</text>
</comment>
<sequence>MATMMLLRSLLPAVCTALATSAVQLSNANTSLTLLYQNNLNFTDDINHAGALLLDPLTYDQAQAACVALNEELLPSQLSAQNATDLSRQLQYQAYAGYVHGGKYWVHNGILIATPGSDNVSFHAASHNTTNQSLPVLCTQTQPGNDVGGFSPAPSTSIVTVESGDTYQGFRNKKAFWFTGIRYAQFPGRFRYAEVYPGNGSVVAAQLAGPQCLQYGSGSEDCLFLNIETPFIPRVGSTKNLRPVIFWIHGGGFTGGQGAGNGGQFASREDVVTVTINYRLSTYGFLAVPGHLPGNYGLADQITALDWVVANIEKFGGDPKRITIAGQSAGAGSVRVIVAGQNIFNEAGCNQTSLAAQVACLTAYTGDLSSLADVARYPVQDGDVINTEQLILTSKNDNTAYVPIIFGVAEDDGASVGSYSKTCTTEAECLEQNLYISPYYSQDVIDSDLFPLYDTGNLTADAVNVSVRINTDLVWRCAGEATVYAGAESGAVPAAYFYESVRAYPEEAYNPLGLDITGDITPEYPLGNPNTFYYKVHSSDIPNFFGALHSYRDVNDLLTVQLTSGYFGSFIRTGQPNPDLAYLQVRGYQSTIDAIDESGPWPEVSEKTGPIKAFDYPSVTTSFVDQPQCDYLNSSVTYYLDGGR</sequence>
<keyword evidence="6" id="KW-1185">Reference proteome</keyword>
<evidence type="ECO:0000256" key="3">
    <source>
        <dbReference type="RuleBase" id="RU361235"/>
    </source>
</evidence>
<protein>
    <recommendedName>
        <fullName evidence="3">Carboxylic ester hydrolase</fullName>
        <ecNumber evidence="3">3.1.1.-</ecNumber>
    </recommendedName>
</protein>
<dbReference type="Proteomes" id="UP001430848">
    <property type="component" value="Unassembled WGS sequence"/>
</dbReference>
<dbReference type="SUPFAM" id="SSF53474">
    <property type="entry name" value="alpha/beta-Hydrolases"/>
    <property type="match status" value="1"/>
</dbReference>
<keyword evidence="3" id="KW-0732">Signal</keyword>
<dbReference type="InterPro" id="IPR002018">
    <property type="entry name" value="CarbesteraseB"/>
</dbReference>
<name>A0ABR1P0Z9_DIAER</name>
<dbReference type="PANTHER" id="PTHR43142">
    <property type="entry name" value="CARBOXYLIC ESTER HYDROLASE"/>
    <property type="match status" value="1"/>
</dbReference>
<gene>
    <name evidence="5" type="ORF">SLS63_008986</name>
</gene>
<organism evidence="5 6">
    <name type="scientific">Diaporthe eres</name>
    <name type="common">Phomopsis oblonga</name>
    <dbReference type="NCBI Taxonomy" id="83184"/>
    <lineage>
        <taxon>Eukaryota</taxon>
        <taxon>Fungi</taxon>
        <taxon>Dikarya</taxon>
        <taxon>Ascomycota</taxon>
        <taxon>Pezizomycotina</taxon>
        <taxon>Sordariomycetes</taxon>
        <taxon>Sordariomycetidae</taxon>
        <taxon>Diaporthales</taxon>
        <taxon>Diaporthaceae</taxon>
        <taxon>Diaporthe</taxon>
        <taxon>Diaporthe eres species complex</taxon>
    </lineage>
</organism>
<dbReference type="EC" id="3.1.1.-" evidence="3"/>
<reference evidence="5 6" key="1">
    <citation type="submission" date="2024-02" db="EMBL/GenBank/DDBJ databases">
        <title>De novo assembly and annotation of 12 fungi associated with fruit tree decline syndrome in Ontario, Canada.</title>
        <authorList>
            <person name="Sulman M."/>
            <person name="Ellouze W."/>
            <person name="Ilyukhin E."/>
        </authorList>
    </citation>
    <scope>NUCLEOTIDE SEQUENCE [LARGE SCALE GENOMIC DNA]</scope>
    <source>
        <strain evidence="5 6">M169</strain>
    </source>
</reference>
<dbReference type="InterPro" id="IPR019826">
    <property type="entry name" value="Carboxylesterase_B_AS"/>
</dbReference>
<evidence type="ECO:0000313" key="6">
    <source>
        <dbReference type="Proteomes" id="UP001430848"/>
    </source>
</evidence>
<dbReference type="Pfam" id="PF00135">
    <property type="entry name" value="COesterase"/>
    <property type="match status" value="2"/>
</dbReference>